<evidence type="ECO:0000313" key="3">
    <source>
        <dbReference type="Proteomes" id="UP000233837"/>
    </source>
</evidence>
<dbReference type="GO" id="GO:0005829">
    <property type="term" value="C:cytosol"/>
    <property type="evidence" value="ECO:0007669"/>
    <property type="project" value="TreeGrafter"/>
</dbReference>
<evidence type="ECO:0000313" key="2">
    <source>
        <dbReference type="EMBL" id="PKU61508.1"/>
    </source>
</evidence>
<dbReference type="Gene3D" id="3.30.230.10">
    <property type="match status" value="1"/>
</dbReference>
<protein>
    <submittedName>
        <fullName evidence="2">Diphosphomevalonate decarboxylase</fullName>
    </submittedName>
</protein>
<dbReference type="GO" id="GO:0019287">
    <property type="term" value="P:isopentenyl diphosphate biosynthetic process, mevalonate pathway"/>
    <property type="evidence" value="ECO:0007669"/>
    <property type="project" value="TreeGrafter"/>
</dbReference>
<proteinExistence type="predicted"/>
<dbReference type="EMBL" id="KZ503774">
    <property type="protein sequence ID" value="PKU61508.1"/>
    <property type="molecule type" value="Genomic_DNA"/>
</dbReference>
<feature type="domain" description="Diphosphomevalonate decarboxylase-like N-terminal" evidence="1">
    <location>
        <begin position="3"/>
        <end position="44"/>
    </location>
</feature>
<dbReference type="Pfam" id="PF22700">
    <property type="entry name" value="MVD-like_N"/>
    <property type="match status" value="1"/>
</dbReference>
<sequence length="125" mass="14225">MNVKEELGQLSSIARQGSGSAHRSLDGGFVKWAMGNEMSGSDSIVVQIANETHWEDLVIIVAVETYMWHSWTAGIFVVHHVDSVDTYGVLMRFFSQHKVHEYVCVRLVITQTEVWSLCYIDFIFD</sequence>
<dbReference type="PANTHER" id="PTHR10977">
    <property type="entry name" value="DIPHOSPHOMEVALONATE DECARBOXYLASE"/>
    <property type="match status" value="1"/>
</dbReference>
<gene>
    <name evidence="2" type="ORF">MA16_Dca027356</name>
</gene>
<dbReference type="Proteomes" id="UP000233837">
    <property type="component" value="Unassembled WGS sequence"/>
</dbReference>
<reference evidence="2 3" key="1">
    <citation type="journal article" date="2016" name="Sci. Rep.">
        <title>The Dendrobium catenatum Lindl. genome sequence provides insights into polysaccharide synthase, floral development and adaptive evolution.</title>
        <authorList>
            <person name="Zhang G.Q."/>
            <person name="Xu Q."/>
            <person name="Bian C."/>
            <person name="Tsai W.C."/>
            <person name="Yeh C.M."/>
            <person name="Liu K.W."/>
            <person name="Yoshida K."/>
            <person name="Zhang L.S."/>
            <person name="Chang S.B."/>
            <person name="Chen F."/>
            <person name="Shi Y."/>
            <person name="Su Y.Y."/>
            <person name="Zhang Y.Q."/>
            <person name="Chen L.J."/>
            <person name="Yin Y."/>
            <person name="Lin M."/>
            <person name="Huang H."/>
            <person name="Deng H."/>
            <person name="Wang Z.W."/>
            <person name="Zhu S.L."/>
            <person name="Zhao X."/>
            <person name="Deng C."/>
            <person name="Niu S.C."/>
            <person name="Huang J."/>
            <person name="Wang M."/>
            <person name="Liu G.H."/>
            <person name="Yang H.J."/>
            <person name="Xiao X.J."/>
            <person name="Hsiao Y.Y."/>
            <person name="Wu W.L."/>
            <person name="Chen Y.Y."/>
            <person name="Mitsuda N."/>
            <person name="Ohme-Takagi M."/>
            <person name="Luo Y.B."/>
            <person name="Van de Peer Y."/>
            <person name="Liu Z.J."/>
        </authorList>
    </citation>
    <scope>NUCLEOTIDE SEQUENCE [LARGE SCALE GENOMIC DNA]</scope>
    <source>
        <tissue evidence="2">The whole plant</tissue>
    </source>
</reference>
<dbReference type="InterPro" id="IPR014721">
    <property type="entry name" value="Ribsml_uS5_D2-typ_fold_subgr"/>
</dbReference>
<dbReference type="InterPro" id="IPR053859">
    <property type="entry name" value="MVD-like_N"/>
</dbReference>
<reference evidence="2 3" key="2">
    <citation type="journal article" date="2017" name="Nature">
        <title>The Apostasia genome and the evolution of orchids.</title>
        <authorList>
            <person name="Zhang G.Q."/>
            <person name="Liu K.W."/>
            <person name="Li Z."/>
            <person name="Lohaus R."/>
            <person name="Hsiao Y.Y."/>
            <person name="Niu S.C."/>
            <person name="Wang J.Y."/>
            <person name="Lin Y.C."/>
            <person name="Xu Q."/>
            <person name="Chen L.J."/>
            <person name="Yoshida K."/>
            <person name="Fujiwara S."/>
            <person name="Wang Z.W."/>
            <person name="Zhang Y.Q."/>
            <person name="Mitsuda N."/>
            <person name="Wang M."/>
            <person name="Liu G.H."/>
            <person name="Pecoraro L."/>
            <person name="Huang H.X."/>
            <person name="Xiao X.J."/>
            <person name="Lin M."/>
            <person name="Wu X.Y."/>
            <person name="Wu W.L."/>
            <person name="Chen Y.Y."/>
            <person name="Chang S.B."/>
            <person name="Sakamoto S."/>
            <person name="Ohme-Takagi M."/>
            <person name="Yagi M."/>
            <person name="Zeng S.J."/>
            <person name="Shen C.Y."/>
            <person name="Yeh C.M."/>
            <person name="Luo Y.B."/>
            <person name="Tsai W.C."/>
            <person name="Van de Peer Y."/>
            <person name="Liu Z.J."/>
        </authorList>
    </citation>
    <scope>NUCLEOTIDE SEQUENCE [LARGE SCALE GENOMIC DNA]</scope>
    <source>
        <tissue evidence="2">The whole plant</tissue>
    </source>
</reference>
<evidence type="ECO:0000259" key="1">
    <source>
        <dbReference type="Pfam" id="PF22700"/>
    </source>
</evidence>
<name>A0A2I0VDM2_9ASPA</name>
<dbReference type="PANTHER" id="PTHR10977:SF3">
    <property type="entry name" value="DIPHOSPHOMEVALONATE DECARBOXYLASE"/>
    <property type="match status" value="1"/>
</dbReference>
<dbReference type="STRING" id="906689.A0A2I0VDM2"/>
<accession>A0A2I0VDM2</accession>
<dbReference type="GO" id="GO:0004163">
    <property type="term" value="F:diphosphomevalonate decarboxylase activity"/>
    <property type="evidence" value="ECO:0007669"/>
    <property type="project" value="TreeGrafter"/>
</dbReference>
<dbReference type="AlphaFoldDB" id="A0A2I0VDM2"/>
<organism evidence="2 3">
    <name type="scientific">Dendrobium catenatum</name>
    <dbReference type="NCBI Taxonomy" id="906689"/>
    <lineage>
        <taxon>Eukaryota</taxon>
        <taxon>Viridiplantae</taxon>
        <taxon>Streptophyta</taxon>
        <taxon>Embryophyta</taxon>
        <taxon>Tracheophyta</taxon>
        <taxon>Spermatophyta</taxon>
        <taxon>Magnoliopsida</taxon>
        <taxon>Liliopsida</taxon>
        <taxon>Asparagales</taxon>
        <taxon>Orchidaceae</taxon>
        <taxon>Epidendroideae</taxon>
        <taxon>Malaxideae</taxon>
        <taxon>Dendrobiinae</taxon>
        <taxon>Dendrobium</taxon>
    </lineage>
</organism>
<keyword evidence="3" id="KW-1185">Reference proteome</keyword>